<reference evidence="1 2" key="1">
    <citation type="journal article" date="2019" name="Nat. Microbiol.">
        <title>Mediterranean grassland soil C-N compound turnover is dependent on rainfall and depth, and is mediated by genomically divergent microorganisms.</title>
        <authorList>
            <person name="Diamond S."/>
            <person name="Andeer P.F."/>
            <person name="Li Z."/>
            <person name="Crits-Christoph A."/>
            <person name="Burstein D."/>
            <person name="Anantharaman K."/>
            <person name="Lane K.R."/>
            <person name="Thomas B.C."/>
            <person name="Pan C."/>
            <person name="Northen T.R."/>
            <person name="Banfield J.F."/>
        </authorList>
    </citation>
    <scope>NUCLEOTIDE SEQUENCE [LARGE SCALE GENOMIC DNA]</scope>
    <source>
        <strain evidence="1">NP_1</strain>
    </source>
</reference>
<evidence type="ECO:0000313" key="2">
    <source>
        <dbReference type="Proteomes" id="UP000315217"/>
    </source>
</evidence>
<comment type="caution">
    <text evidence="1">The sequence shown here is derived from an EMBL/GenBank/DDBJ whole genome shotgun (WGS) entry which is preliminary data.</text>
</comment>
<proteinExistence type="predicted"/>
<sequence length="266" mass="28888">MSSHFSCVGFPVDDMDAYWALARRAAVEGTRLPVQDGSALVRWAPQNQHPLTLPSPAGRGERVGPEIWAQVSETGEVIGATPFFSTGAAHALAVTGIGEDPEEALDGWIDGWLEPAEPDEPYSGAFPLRVSLLDFALVRSRITAFPTTRRVEIAALTHEAELYENETAYRTAPGDTYRLPLDSFASTAHAGIDDAGDFAEATALAGGRIAQARLLINPVSEVPYWWMQVSLRNATLHAFADRETLGKEPQAGNILWASFWLVGRMV</sequence>
<gene>
    <name evidence="1" type="ORF">E6G98_08795</name>
</gene>
<organism evidence="1 2">
    <name type="scientific">Candidatus Segetimicrobium genomatis</name>
    <dbReference type="NCBI Taxonomy" id="2569760"/>
    <lineage>
        <taxon>Bacteria</taxon>
        <taxon>Bacillati</taxon>
        <taxon>Candidatus Sysuimicrobiota</taxon>
        <taxon>Candidatus Sysuimicrobiia</taxon>
        <taxon>Candidatus Sysuimicrobiales</taxon>
        <taxon>Candidatus Segetimicrobiaceae</taxon>
        <taxon>Candidatus Segetimicrobium</taxon>
    </lineage>
</organism>
<dbReference type="EMBL" id="VBAI01000153">
    <property type="protein sequence ID" value="TMJ09697.1"/>
    <property type="molecule type" value="Genomic_DNA"/>
</dbReference>
<evidence type="ECO:0000313" key="1">
    <source>
        <dbReference type="EMBL" id="TMJ09697.1"/>
    </source>
</evidence>
<accession>A0A537LPT8</accession>
<protein>
    <submittedName>
        <fullName evidence="1">Uncharacterized protein</fullName>
    </submittedName>
</protein>
<name>A0A537LPT8_9BACT</name>
<dbReference type="AlphaFoldDB" id="A0A537LPT8"/>
<dbReference type="Proteomes" id="UP000315217">
    <property type="component" value="Unassembled WGS sequence"/>
</dbReference>